<proteinExistence type="predicted"/>
<sequence>MGNRLLGLGRTLYSTVFNTRSKLWRNVSVEKSKRLYKSGEEARSLMNSLESDTCGIIQWIGYFCLFQTCEAFALLRFGDPNIAGNMLLPYDNTSNNHHLGIGDIKGALSREQKVAHAFENGFSLKVPNCSKRSTIRCGMRSLLISMTSRNSNTDDCTGE</sequence>
<dbReference type="EMBL" id="JABMIG020000265">
    <property type="protein sequence ID" value="KAL3783250.1"/>
    <property type="molecule type" value="Genomic_DNA"/>
</dbReference>
<reference evidence="1 2" key="1">
    <citation type="journal article" date="2020" name="G3 (Bethesda)">
        <title>Improved Reference Genome for Cyclotella cryptica CCMP332, a Model for Cell Wall Morphogenesis, Salinity Adaptation, and Lipid Production in Diatoms (Bacillariophyta).</title>
        <authorList>
            <person name="Roberts W.R."/>
            <person name="Downey K.M."/>
            <person name="Ruck E.C."/>
            <person name="Traller J.C."/>
            <person name="Alverson A.J."/>
        </authorList>
    </citation>
    <scope>NUCLEOTIDE SEQUENCE [LARGE SCALE GENOMIC DNA]</scope>
    <source>
        <strain evidence="1 2">CCMP332</strain>
    </source>
</reference>
<dbReference type="Proteomes" id="UP001516023">
    <property type="component" value="Unassembled WGS sequence"/>
</dbReference>
<keyword evidence="2" id="KW-1185">Reference proteome</keyword>
<dbReference type="AlphaFoldDB" id="A0ABD3P501"/>
<evidence type="ECO:0000313" key="1">
    <source>
        <dbReference type="EMBL" id="KAL3783250.1"/>
    </source>
</evidence>
<gene>
    <name evidence="1" type="ORF">HJC23_001157</name>
</gene>
<protein>
    <submittedName>
        <fullName evidence="1">Uncharacterized protein</fullName>
    </submittedName>
</protein>
<comment type="caution">
    <text evidence="1">The sequence shown here is derived from an EMBL/GenBank/DDBJ whole genome shotgun (WGS) entry which is preliminary data.</text>
</comment>
<organism evidence="1 2">
    <name type="scientific">Cyclotella cryptica</name>
    <dbReference type="NCBI Taxonomy" id="29204"/>
    <lineage>
        <taxon>Eukaryota</taxon>
        <taxon>Sar</taxon>
        <taxon>Stramenopiles</taxon>
        <taxon>Ochrophyta</taxon>
        <taxon>Bacillariophyta</taxon>
        <taxon>Coscinodiscophyceae</taxon>
        <taxon>Thalassiosirophycidae</taxon>
        <taxon>Stephanodiscales</taxon>
        <taxon>Stephanodiscaceae</taxon>
        <taxon>Cyclotella</taxon>
    </lineage>
</organism>
<evidence type="ECO:0000313" key="2">
    <source>
        <dbReference type="Proteomes" id="UP001516023"/>
    </source>
</evidence>
<name>A0ABD3P501_9STRA</name>
<accession>A0ABD3P501</accession>